<feature type="transmembrane region" description="Helical" evidence="2">
    <location>
        <begin position="41"/>
        <end position="60"/>
    </location>
</feature>
<keyword evidence="2" id="KW-0812">Transmembrane</keyword>
<sequence length="186" mass="19598">MGVVNGVPGHVLLVHGAVVLVPLTALFLVVCALWASVARRLSWLVPLLGLITLVLVVLSTESGEWLEERVEESALMERHTELGGGLTPWAAALFVLTLVVWWVGRAVARRPPGAGGRQDVPEDDRPRGGGSGAARTVSSLPVRIVVLLGALAVAVGATVQVYRIGDSGAKAVWEGNFSQSQGDDKR</sequence>
<feature type="transmembrane region" description="Helical" evidence="2">
    <location>
        <begin position="86"/>
        <end position="104"/>
    </location>
</feature>
<keyword evidence="4" id="KW-1185">Reference proteome</keyword>
<comment type="caution">
    <text evidence="3">The sequence shown here is derived from an EMBL/GenBank/DDBJ whole genome shotgun (WGS) entry which is preliminary data.</text>
</comment>
<evidence type="ECO:0000256" key="1">
    <source>
        <dbReference type="SAM" id="MobiDB-lite"/>
    </source>
</evidence>
<keyword evidence="2" id="KW-0472">Membrane</keyword>
<keyword evidence="2" id="KW-1133">Transmembrane helix</keyword>
<evidence type="ECO:0008006" key="5">
    <source>
        <dbReference type="Google" id="ProtNLM"/>
    </source>
</evidence>
<dbReference type="Proteomes" id="UP000695264">
    <property type="component" value="Unassembled WGS sequence"/>
</dbReference>
<protein>
    <recommendedName>
        <fullName evidence="5">TIGR02234 family membrane protein</fullName>
    </recommendedName>
</protein>
<evidence type="ECO:0000256" key="2">
    <source>
        <dbReference type="SAM" id="Phobius"/>
    </source>
</evidence>
<organism evidence="3 4">
    <name type="scientific">Streptomyces zingiberis</name>
    <dbReference type="NCBI Taxonomy" id="2053010"/>
    <lineage>
        <taxon>Bacteria</taxon>
        <taxon>Bacillati</taxon>
        <taxon>Actinomycetota</taxon>
        <taxon>Actinomycetes</taxon>
        <taxon>Kitasatosporales</taxon>
        <taxon>Streptomycetaceae</taxon>
        <taxon>Streptomyces</taxon>
    </lineage>
</organism>
<name>A0ABX1BVN1_9ACTN</name>
<evidence type="ECO:0000313" key="4">
    <source>
        <dbReference type="Proteomes" id="UP000695264"/>
    </source>
</evidence>
<reference evidence="3 4" key="1">
    <citation type="submission" date="2020-03" db="EMBL/GenBank/DDBJ databases">
        <title>WGS of actinomycetes isolated from Thailand.</title>
        <authorList>
            <person name="Thawai C."/>
        </authorList>
    </citation>
    <scope>NUCLEOTIDE SEQUENCE [LARGE SCALE GENOMIC DNA]</scope>
    <source>
        <strain evidence="3 4">PLAI 1-29</strain>
    </source>
</reference>
<dbReference type="EMBL" id="JAATEN010000009">
    <property type="protein sequence ID" value="NJQ01731.1"/>
    <property type="molecule type" value="Genomic_DNA"/>
</dbReference>
<proteinExistence type="predicted"/>
<accession>A0ABX1BVN1</accession>
<feature type="transmembrane region" description="Helical" evidence="2">
    <location>
        <begin position="144"/>
        <end position="164"/>
    </location>
</feature>
<feature type="region of interest" description="Disordered" evidence="1">
    <location>
        <begin position="111"/>
        <end position="134"/>
    </location>
</feature>
<gene>
    <name evidence="3" type="ORF">HCK00_14625</name>
</gene>
<evidence type="ECO:0000313" key="3">
    <source>
        <dbReference type="EMBL" id="NJQ01731.1"/>
    </source>
</evidence>
<feature type="transmembrane region" description="Helical" evidence="2">
    <location>
        <begin position="12"/>
        <end position="34"/>
    </location>
</feature>